<reference evidence="3" key="1">
    <citation type="submission" date="2021-01" db="EMBL/GenBank/DDBJ databases">
        <title>Whole genome shotgun sequence of Planotetraspora silvatica NBRC 100141.</title>
        <authorList>
            <person name="Komaki H."/>
            <person name="Tamura T."/>
        </authorList>
    </citation>
    <scope>NUCLEOTIDE SEQUENCE</scope>
    <source>
        <strain evidence="3">NBRC 100141</strain>
    </source>
</reference>
<gene>
    <name evidence="3" type="ORF">Psi02_38280</name>
</gene>
<dbReference type="Pfam" id="PF17765">
    <property type="entry name" value="MLTR_LBD"/>
    <property type="match status" value="1"/>
</dbReference>
<dbReference type="InterPro" id="IPR001387">
    <property type="entry name" value="Cro/C1-type_HTH"/>
</dbReference>
<dbReference type="Gene3D" id="1.10.260.40">
    <property type="entry name" value="lambda repressor-like DNA-binding domains"/>
    <property type="match status" value="1"/>
</dbReference>
<dbReference type="Gene3D" id="3.30.450.180">
    <property type="match status" value="1"/>
</dbReference>
<name>A0A8J3XNE0_9ACTN</name>
<evidence type="ECO:0000313" key="4">
    <source>
        <dbReference type="Proteomes" id="UP000644610"/>
    </source>
</evidence>
<feature type="domain" description="HTH cro/C1-type" evidence="2">
    <location>
        <begin position="43"/>
        <end position="90"/>
    </location>
</feature>
<organism evidence="3 4">
    <name type="scientific">Planotetraspora silvatica</name>
    <dbReference type="NCBI Taxonomy" id="234614"/>
    <lineage>
        <taxon>Bacteria</taxon>
        <taxon>Bacillati</taxon>
        <taxon>Actinomycetota</taxon>
        <taxon>Actinomycetes</taxon>
        <taxon>Streptosporangiales</taxon>
        <taxon>Streptosporangiaceae</taxon>
        <taxon>Planotetraspora</taxon>
    </lineage>
</organism>
<evidence type="ECO:0000259" key="2">
    <source>
        <dbReference type="PROSITE" id="PS50943"/>
    </source>
</evidence>
<dbReference type="SUPFAM" id="SSF47413">
    <property type="entry name" value="lambda repressor-like DNA-binding domains"/>
    <property type="match status" value="1"/>
</dbReference>
<protein>
    <submittedName>
        <fullName evidence="3">Transcriptional regulator</fullName>
    </submittedName>
</protein>
<dbReference type="GO" id="GO:0003677">
    <property type="term" value="F:DNA binding"/>
    <property type="evidence" value="ECO:0007669"/>
    <property type="project" value="InterPro"/>
</dbReference>
<dbReference type="PANTHER" id="PTHR35010">
    <property type="entry name" value="BLL4672 PROTEIN-RELATED"/>
    <property type="match status" value="1"/>
</dbReference>
<keyword evidence="4" id="KW-1185">Reference proteome</keyword>
<dbReference type="AlphaFoldDB" id="A0A8J3XNE0"/>
<dbReference type="CDD" id="cd00093">
    <property type="entry name" value="HTH_XRE"/>
    <property type="match status" value="1"/>
</dbReference>
<dbReference type="InterPro" id="IPR010982">
    <property type="entry name" value="Lambda_DNA-bd_dom_sf"/>
</dbReference>
<dbReference type="PROSITE" id="PS50943">
    <property type="entry name" value="HTH_CROC1"/>
    <property type="match status" value="1"/>
</dbReference>
<dbReference type="PANTHER" id="PTHR35010:SF2">
    <property type="entry name" value="BLL4672 PROTEIN"/>
    <property type="match status" value="1"/>
</dbReference>
<dbReference type="Proteomes" id="UP000644610">
    <property type="component" value="Unassembled WGS sequence"/>
</dbReference>
<comment type="caution">
    <text evidence="3">The sequence shown here is derived from an EMBL/GenBank/DDBJ whole genome shotgun (WGS) entry which is preliminary data.</text>
</comment>
<dbReference type="Pfam" id="PF13560">
    <property type="entry name" value="HTH_31"/>
    <property type="match status" value="1"/>
</dbReference>
<feature type="region of interest" description="Disordered" evidence="1">
    <location>
        <begin position="290"/>
        <end position="318"/>
    </location>
</feature>
<sequence>MEGMNGADASAAGALGQFLRSRRARLTPEDAGIKSYGARRVPGLRREELAQLAGVSATYYTRLEQGQSGNASEAVIDAIARALNLEEDERAHLHDLARPVRTKRRRPARPDAARAGTVRLINAMAEVPAIVMGRRSEILAWNRLGHALLAGHYDFDAPNRPLERPNLTRMLFLDAHTRELYACWGEEAARAVASLRLIAGRHRDDRELAELVGELTLKSEDFASLWAGHPVHNCLSGVKRFHHPEVGDVELGFEVLHLPDDTGHRILTYTSVPGTPSDAALRLLADHPWATTTPQEPTSASRDAASSKTGANLSRTMP</sequence>
<evidence type="ECO:0000256" key="1">
    <source>
        <dbReference type="SAM" id="MobiDB-lite"/>
    </source>
</evidence>
<evidence type="ECO:0000313" key="3">
    <source>
        <dbReference type="EMBL" id="GII47404.1"/>
    </source>
</evidence>
<dbReference type="SMART" id="SM00530">
    <property type="entry name" value="HTH_XRE"/>
    <property type="match status" value="1"/>
</dbReference>
<proteinExistence type="predicted"/>
<dbReference type="EMBL" id="BOOQ01000024">
    <property type="protein sequence ID" value="GII47404.1"/>
    <property type="molecule type" value="Genomic_DNA"/>
</dbReference>
<accession>A0A8J3XNE0</accession>
<dbReference type="InterPro" id="IPR041413">
    <property type="entry name" value="MLTR_LBD"/>
</dbReference>